<dbReference type="Gene3D" id="3.40.50.300">
    <property type="entry name" value="P-loop containing nucleotide triphosphate hydrolases"/>
    <property type="match status" value="1"/>
</dbReference>
<sequence>MNISPAQISNLKAAIQAGLRGFYRPPVLTCAEYADSHFYMSSESSYSEGRWESLFFQVGILNAMGNDQIRIFNCKKSARVGYTKMLMANGGYKVEHKKRNVLIYQPKDGAAKSFMKKHVETAIRDMPIWRKLAPWMGKKHKDNTLEDKVFTNGKTLMVRGGTAAANYREISTDDVIYDELAAFDESIEREGNATSLGDTRIELSVFPKSIRGSTPKNLGSCQIEKACNDSSHYFELHLPCPHCGELQTLKWGGKDEPFGIKWINNDPKTAEYACEHNGCLIQNNELDDMGWHPDAKWICAHTGMYTSVGDKKTSFIEFFDKDGQPCPTPESVSIHIWSGYNPLNSWHKLAGEFYKAKDDREKLQTFVNTKLGQPWDDDTGEKLDWEELGRRKEMYQADIPEWVVYLTAGVDTQDDRYEGRIWGWGAGKECALIDRFILNGDPANEILLSKVAERLSKSYTRVDGIIMNVGLTCWDSGGHYTDTVYSMSRKLGVMKVIPIRGAPVYGKPIANFPKKKNRARVYLTEVGTDNAKELIMSMFRIEPDVNVRKSGAVHLPLNSDICDDEELQQLTSERKIPVTRNGRTVYRWDNQKRRNEALDCFVYAVAALHIAQQRFGVDLEQLTKQLPTTQLQVSEPENNNEPTPKQAQTVQPKPSNQWLNNVSNEGWL</sequence>
<evidence type="ECO:0000259" key="3">
    <source>
        <dbReference type="Pfam" id="PF20454"/>
    </source>
</evidence>
<dbReference type="Proteomes" id="UP000281474">
    <property type="component" value="Unassembled WGS sequence"/>
</dbReference>
<keyword evidence="5" id="KW-1185">Reference proteome</keyword>
<feature type="domain" description="Phage terminase large subunit GpA ATPase" evidence="2">
    <location>
        <begin position="47"/>
        <end position="289"/>
    </location>
</feature>
<comment type="caution">
    <text evidence="4">The sequence shown here is derived from an EMBL/GenBank/DDBJ whole genome shotgun (WGS) entry which is preliminary data.</text>
</comment>
<feature type="region of interest" description="Disordered" evidence="1">
    <location>
        <begin position="629"/>
        <end position="668"/>
    </location>
</feature>
<dbReference type="InterPro" id="IPR046453">
    <property type="entry name" value="GpA_ATPase"/>
</dbReference>
<accession>A0A3L8Q2A2</accession>
<feature type="domain" description="Terminase large subunit GpA endonuclease" evidence="3">
    <location>
        <begin position="332"/>
        <end position="612"/>
    </location>
</feature>
<dbReference type="GO" id="GO:0004519">
    <property type="term" value="F:endonuclease activity"/>
    <property type="evidence" value="ECO:0007669"/>
    <property type="project" value="InterPro"/>
</dbReference>
<dbReference type="EMBL" id="QZEI01000009">
    <property type="protein sequence ID" value="RLV60998.1"/>
    <property type="molecule type" value="Genomic_DNA"/>
</dbReference>
<dbReference type="RefSeq" id="WP_121837692.1">
    <property type="nucleotide sequence ID" value="NZ_ML014758.1"/>
</dbReference>
<dbReference type="GO" id="GO:0005524">
    <property type="term" value="F:ATP binding"/>
    <property type="evidence" value="ECO:0007669"/>
    <property type="project" value="InterPro"/>
</dbReference>
<feature type="compositionally biased region" description="Polar residues" evidence="1">
    <location>
        <begin position="633"/>
        <end position="668"/>
    </location>
</feature>
<organism evidence="4 5">
    <name type="scientific">Parashewanella curva</name>
    <dbReference type="NCBI Taxonomy" id="2338552"/>
    <lineage>
        <taxon>Bacteria</taxon>
        <taxon>Pseudomonadati</taxon>
        <taxon>Pseudomonadota</taxon>
        <taxon>Gammaproteobacteria</taxon>
        <taxon>Alteromonadales</taxon>
        <taxon>Shewanellaceae</taxon>
        <taxon>Parashewanella</taxon>
    </lineage>
</organism>
<reference evidence="4 5" key="1">
    <citation type="submission" date="2018-09" db="EMBL/GenBank/DDBJ databases">
        <title>Phylogeny of the Shewanellaceae, and recommendation for two new genera, Pseudoshewanella and Parashewanella.</title>
        <authorList>
            <person name="Wang G."/>
        </authorList>
    </citation>
    <scope>NUCLEOTIDE SEQUENCE [LARGE SCALE GENOMIC DNA]</scope>
    <source>
        <strain evidence="4 5">C51</strain>
    </source>
</reference>
<gene>
    <name evidence="4" type="ORF">D5018_03920</name>
</gene>
<dbReference type="PANTHER" id="PTHR34413:SF2">
    <property type="entry name" value="PROPHAGE TAIL FIBER ASSEMBLY PROTEIN HOMOLOG TFAE-RELATED"/>
    <property type="match status" value="1"/>
</dbReference>
<evidence type="ECO:0000313" key="4">
    <source>
        <dbReference type="EMBL" id="RLV60998.1"/>
    </source>
</evidence>
<dbReference type="PANTHER" id="PTHR34413">
    <property type="entry name" value="PROPHAGE TAIL FIBER ASSEMBLY PROTEIN HOMOLOG TFAE-RELATED-RELATED"/>
    <property type="match status" value="1"/>
</dbReference>
<evidence type="ECO:0000313" key="5">
    <source>
        <dbReference type="Proteomes" id="UP000281474"/>
    </source>
</evidence>
<dbReference type="OrthoDB" id="5181253at2"/>
<dbReference type="Pfam" id="PF05876">
    <property type="entry name" value="GpA_ATPase"/>
    <property type="match status" value="1"/>
</dbReference>
<name>A0A3L8Q2A2_9GAMM</name>
<dbReference type="InterPro" id="IPR046454">
    <property type="entry name" value="GpA_endonuclease"/>
</dbReference>
<evidence type="ECO:0000256" key="1">
    <source>
        <dbReference type="SAM" id="MobiDB-lite"/>
    </source>
</evidence>
<dbReference type="Pfam" id="PF20454">
    <property type="entry name" value="GpA_nuclease"/>
    <property type="match status" value="1"/>
</dbReference>
<dbReference type="InterPro" id="IPR051220">
    <property type="entry name" value="TFA_Chaperone"/>
</dbReference>
<protein>
    <submittedName>
        <fullName evidence="4">Phage terminase large subunit family protein</fullName>
    </submittedName>
</protein>
<dbReference type="InterPro" id="IPR008866">
    <property type="entry name" value="Phage_lambda_GpA-like"/>
</dbReference>
<evidence type="ECO:0000259" key="2">
    <source>
        <dbReference type="Pfam" id="PF05876"/>
    </source>
</evidence>
<dbReference type="AlphaFoldDB" id="A0A3L8Q2A2"/>
<dbReference type="InterPro" id="IPR027417">
    <property type="entry name" value="P-loop_NTPase"/>
</dbReference>
<proteinExistence type="inferred from homology"/>
<dbReference type="HAMAP" id="MF_04144">
    <property type="entry name" value="TERL_LAMBDA"/>
    <property type="match status" value="1"/>
</dbReference>
<dbReference type="GO" id="GO:0016887">
    <property type="term" value="F:ATP hydrolysis activity"/>
    <property type="evidence" value="ECO:0007669"/>
    <property type="project" value="InterPro"/>
</dbReference>